<dbReference type="SMART" id="SM00387">
    <property type="entry name" value="HATPase_c"/>
    <property type="match status" value="1"/>
</dbReference>
<dbReference type="Pfam" id="PF00512">
    <property type="entry name" value="HisKA"/>
    <property type="match status" value="1"/>
</dbReference>
<keyword evidence="10 11" id="KW-0472">Membrane</keyword>
<dbReference type="PROSITE" id="PS50109">
    <property type="entry name" value="HIS_KIN"/>
    <property type="match status" value="1"/>
</dbReference>
<evidence type="ECO:0000259" key="12">
    <source>
        <dbReference type="PROSITE" id="PS50109"/>
    </source>
</evidence>
<dbReference type="EC" id="2.7.13.3" evidence="3"/>
<dbReference type="CDD" id="cd06225">
    <property type="entry name" value="HAMP"/>
    <property type="match status" value="1"/>
</dbReference>
<dbReference type="InterPro" id="IPR003594">
    <property type="entry name" value="HATPase_dom"/>
</dbReference>
<keyword evidence="5" id="KW-0808">Transferase</keyword>
<evidence type="ECO:0000256" key="2">
    <source>
        <dbReference type="ARBA" id="ARBA00004370"/>
    </source>
</evidence>
<evidence type="ECO:0000256" key="10">
    <source>
        <dbReference type="ARBA" id="ARBA00023136"/>
    </source>
</evidence>
<dbReference type="Gene3D" id="6.10.340.10">
    <property type="match status" value="1"/>
</dbReference>
<dbReference type="PANTHER" id="PTHR45436:SF5">
    <property type="entry name" value="SENSOR HISTIDINE KINASE TRCS"/>
    <property type="match status" value="1"/>
</dbReference>
<dbReference type="EMBL" id="JARGDL010000009">
    <property type="protein sequence ID" value="MDF1612051.1"/>
    <property type="molecule type" value="Genomic_DNA"/>
</dbReference>
<evidence type="ECO:0000313" key="15">
    <source>
        <dbReference type="Proteomes" id="UP001221302"/>
    </source>
</evidence>
<dbReference type="SUPFAM" id="SSF55874">
    <property type="entry name" value="ATPase domain of HSP90 chaperone/DNA topoisomerase II/histidine kinase"/>
    <property type="match status" value="1"/>
</dbReference>
<dbReference type="CDD" id="cd00075">
    <property type="entry name" value="HATPase"/>
    <property type="match status" value="1"/>
</dbReference>
<keyword evidence="6 11" id="KW-0812">Transmembrane</keyword>
<dbReference type="SUPFAM" id="SSF158472">
    <property type="entry name" value="HAMP domain-like"/>
    <property type="match status" value="1"/>
</dbReference>
<keyword evidence="4" id="KW-0597">Phosphoprotein</keyword>
<protein>
    <recommendedName>
        <fullName evidence="3">histidine kinase</fullName>
        <ecNumber evidence="3">2.7.13.3</ecNumber>
    </recommendedName>
</protein>
<dbReference type="Gene3D" id="1.10.287.130">
    <property type="match status" value="1"/>
</dbReference>
<dbReference type="PANTHER" id="PTHR45436">
    <property type="entry name" value="SENSOR HISTIDINE KINASE YKOH"/>
    <property type="match status" value="1"/>
</dbReference>
<evidence type="ECO:0000259" key="13">
    <source>
        <dbReference type="PROSITE" id="PS50885"/>
    </source>
</evidence>
<dbReference type="SMART" id="SM00388">
    <property type="entry name" value="HisKA"/>
    <property type="match status" value="1"/>
</dbReference>
<dbReference type="InterPro" id="IPR005467">
    <property type="entry name" value="His_kinase_dom"/>
</dbReference>
<dbReference type="GO" id="GO:0005886">
    <property type="term" value="C:plasma membrane"/>
    <property type="evidence" value="ECO:0007669"/>
    <property type="project" value="TreeGrafter"/>
</dbReference>
<evidence type="ECO:0000256" key="1">
    <source>
        <dbReference type="ARBA" id="ARBA00000085"/>
    </source>
</evidence>
<name>A0AAE3NXT3_9BACT</name>
<comment type="caution">
    <text evidence="14">The sequence shown here is derived from an EMBL/GenBank/DDBJ whole genome shotgun (WGS) entry which is preliminary data.</text>
</comment>
<dbReference type="FunFam" id="3.30.565.10:FF:000006">
    <property type="entry name" value="Sensor histidine kinase WalK"/>
    <property type="match status" value="1"/>
</dbReference>
<dbReference type="Proteomes" id="UP001221302">
    <property type="component" value="Unassembled WGS sequence"/>
</dbReference>
<dbReference type="AlphaFoldDB" id="A0AAE3NXT3"/>
<comment type="subcellular location">
    <subcellularLocation>
        <location evidence="2">Membrane</location>
    </subcellularLocation>
</comment>
<sequence length="465" mass="53885">MNKPLLTYTTKRNILWLFISLIVIYLVFNLFTYLELSYLLEESIDTHLKHELEHISLAMDFYNDSLSIRNTDEFKETDLVEVTQSPFFLKVYNANGKLLFQSDNTKKITKYNVILPNDFQNNYAFKDFDLNGEELRVGFCKVTDNANKLLGIIELATFKSSSKSLANSLMLFNLTTFPFFVLMFIVISYFFVKSSFAPINRIIDLANEISASNISKRLTYEADDNDELGKLKTTLNNLFERLEFQINQIAHFSDNASHQLMTPLTSLKSEIEFLLKQNDFTQLHYESIKILHEQTERMIKIVRTMLILAKESDTCDCVKNIFNLSKLLEEVSKLYNQPHIKFKFGKNIFLRGREDYFLMVLQNLIENAIKYSAENEEILIECNIENQNVMLTVTDNGIGIPEQERGKIFERFYRVSTHENNSKGFGLGLSLVKNIVSKMNGQVTVEPNYPKGSKFIIKLPAVNFE</sequence>
<dbReference type="InterPro" id="IPR004358">
    <property type="entry name" value="Sig_transdc_His_kin-like_C"/>
</dbReference>
<comment type="catalytic activity">
    <reaction evidence="1">
        <text>ATP + protein L-histidine = ADP + protein N-phospho-L-histidine.</text>
        <dbReference type="EC" id="2.7.13.3"/>
    </reaction>
</comment>
<feature type="transmembrane region" description="Helical" evidence="11">
    <location>
        <begin position="169"/>
        <end position="192"/>
    </location>
</feature>
<dbReference type="SUPFAM" id="SSF47384">
    <property type="entry name" value="Homodimeric domain of signal transducing histidine kinase"/>
    <property type="match status" value="1"/>
</dbReference>
<dbReference type="Pfam" id="PF02518">
    <property type="entry name" value="HATPase_c"/>
    <property type="match status" value="1"/>
</dbReference>
<evidence type="ECO:0000256" key="3">
    <source>
        <dbReference type="ARBA" id="ARBA00012438"/>
    </source>
</evidence>
<evidence type="ECO:0000256" key="7">
    <source>
        <dbReference type="ARBA" id="ARBA00022777"/>
    </source>
</evidence>
<feature type="transmembrane region" description="Helical" evidence="11">
    <location>
        <begin position="14"/>
        <end position="34"/>
    </location>
</feature>
<keyword evidence="8 11" id="KW-1133">Transmembrane helix</keyword>
<evidence type="ECO:0000256" key="11">
    <source>
        <dbReference type="SAM" id="Phobius"/>
    </source>
</evidence>
<dbReference type="InterPro" id="IPR003660">
    <property type="entry name" value="HAMP_dom"/>
</dbReference>
<keyword evidence="7 14" id="KW-0418">Kinase</keyword>
<dbReference type="Pfam" id="PF00672">
    <property type="entry name" value="HAMP"/>
    <property type="match status" value="1"/>
</dbReference>
<dbReference type="SMART" id="SM00304">
    <property type="entry name" value="HAMP"/>
    <property type="match status" value="1"/>
</dbReference>
<dbReference type="CDD" id="cd00082">
    <property type="entry name" value="HisKA"/>
    <property type="match status" value="1"/>
</dbReference>
<dbReference type="InterPro" id="IPR036890">
    <property type="entry name" value="HATPase_C_sf"/>
</dbReference>
<proteinExistence type="predicted"/>
<evidence type="ECO:0000256" key="5">
    <source>
        <dbReference type="ARBA" id="ARBA00022679"/>
    </source>
</evidence>
<dbReference type="InterPro" id="IPR036097">
    <property type="entry name" value="HisK_dim/P_sf"/>
</dbReference>
<dbReference type="GO" id="GO:0000155">
    <property type="term" value="F:phosphorelay sensor kinase activity"/>
    <property type="evidence" value="ECO:0007669"/>
    <property type="project" value="InterPro"/>
</dbReference>
<evidence type="ECO:0000256" key="8">
    <source>
        <dbReference type="ARBA" id="ARBA00022989"/>
    </source>
</evidence>
<evidence type="ECO:0000313" key="14">
    <source>
        <dbReference type="EMBL" id="MDF1612051.1"/>
    </source>
</evidence>
<accession>A0AAE3NXT3</accession>
<dbReference type="PRINTS" id="PR00344">
    <property type="entry name" value="BCTRLSENSOR"/>
</dbReference>
<keyword evidence="9" id="KW-0902">Two-component regulatory system</keyword>
<evidence type="ECO:0000256" key="6">
    <source>
        <dbReference type="ARBA" id="ARBA00022692"/>
    </source>
</evidence>
<evidence type="ECO:0000256" key="9">
    <source>
        <dbReference type="ARBA" id="ARBA00023012"/>
    </source>
</evidence>
<keyword evidence="15" id="KW-1185">Reference proteome</keyword>
<gene>
    <name evidence="14" type="ORF">P0M35_07800</name>
</gene>
<dbReference type="RefSeq" id="WP_321535819.1">
    <property type="nucleotide sequence ID" value="NZ_JARGDL010000009.1"/>
</dbReference>
<evidence type="ECO:0000256" key="4">
    <source>
        <dbReference type="ARBA" id="ARBA00022553"/>
    </source>
</evidence>
<dbReference type="Gene3D" id="3.30.565.10">
    <property type="entry name" value="Histidine kinase-like ATPase, C-terminal domain"/>
    <property type="match status" value="1"/>
</dbReference>
<feature type="domain" description="Histidine kinase" evidence="12">
    <location>
        <begin position="255"/>
        <end position="463"/>
    </location>
</feature>
<reference evidence="14" key="1">
    <citation type="submission" date="2023-03" db="EMBL/GenBank/DDBJ databases">
        <title>Stygiobacter electus gen. nov., sp. nov., facultatively anaerobic thermotolerant bacterium of the class Ignavibacteria from a well of Yessentuki mineral water deposit.</title>
        <authorList>
            <person name="Podosokorskaya O.A."/>
            <person name="Elcheninov A.G."/>
            <person name="Petrova N.F."/>
            <person name="Zavarzina D.G."/>
            <person name="Kublanov I.V."/>
            <person name="Merkel A.Y."/>
        </authorList>
    </citation>
    <scope>NUCLEOTIDE SEQUENCE</scope>
    <source>
        <strain evidence="14">09-Me</strain>
    </source>
</reference>
<dbReference type="PROSITE" id="PS50885">
    <property type="entry name" value="HAMP"/>
    <property type="match status" value="1"/>
</dbReference>
<dbReference type="InterPro" id="IPR003661">
    <property type="entry name" value="HisK_dim/P_dom"/>
</dbReference>
<dbReference type="InterPro" id="IPR050428">
    <property type="entry name" value="TCS_sensor_his_kinase"/>
</dbReference>
<feature type="domain" description="HAMP" evidence="13">
    <location>
        <begin position="193"/>
        <end position="247"/>
    </location>
</feature>
<organism evidence="14 15">
    <name type="scientific">Stygiobacter electus</name>
    <dbReference type="NCBI Taxonomy" id="3032292"/>
    <lineage>
        <taxon>Bacteria</taxon>
        <taxon>Pseudomonadati</taxon>
        <taxon>Ignavibacteriota</taxon>
        <taxon>Ignavibacteria</taxon>
        <taxon>Ignavibacteriales</taxon>
        <taxon>Melioribacteraceae</taxon>
        <taxon>Stygiobacter</taxon>
    </lineage>
</organism>